<keyword evidence="3 6" id="KW-0812">Transmembrane</keyword>
<evidence type="ECO:0000256" key="1">
    <source>
        <dbReference type="ARBA" id="ARBA00004651"/>
    </source>
</evidence>
<gene>
    <name evidence="7" type="ORF">NS331_05235</name>
</gene>
<evidence type="ECO:0000313" key="7">
    <source>
        <dbReference type="EMBL" id="KTT25248.1"/>
    </source>
</evidence>
<protein>
    <submittedName>
        <fullName evidence="7">ABC transporter permease</fullName>
    </submittedName>
</protein>
<dbReference type="PANTHER" id="PTHR43370">
    <property type="entry name" value="SUGAR ABC TRANSPORTER INTEGRAL MEMBRANE PROTEIN-RELATED"/>
    <property type="match status" value="1"/>
</dbReference>
<keyword evidence="8" id="KW-1185">Reference proteome</keyword>
<dbReference type="OrthoDB" id="9792579at2"/>
<evidence type="ECO:0000256" key="5">
    <source>
        <dbReference type="ARBA" id="ARBA00023136"/>
    </source>
</evidence>
<proteinExistence type="predicted"/>
<sequence>MDLLAIATNWLGNAPDFAVPYALAALGLILSERAGVLSLGAEGLMLVGALAGIGAMLAFHDAAIALPLAMLAAAVVSLLFAFMVIVLRIQQVIAGLALVFFCQGLTSLLGTVFDWTNKPVSSFGALPIPLLSELPLVGRLFNQNLIVYLVPLLFWAAVHWLNRSTPGLRLRAVGENPQAADAAGISVPLWRFGAVVAGSALVGLAGAYISVVGTKLWIAGMTGGRGWIAVALVIFARWSPWRALVGALLFGCIEALIPQLAAAGVQLPQYFVLMTPYVVTLGVMVWVALAHRGGQAVHDEPGALGQPYLREERR</sequence>
<dbReference type="EMBL" id="LDSL01000034">
    <property type="protein sequence ID" value="KTT25248.1"/>
    <property type="molecule type" value="Genomic_DNA"/>
</dbReference>
<dbReference type="GO" id="GO:0005886">
    <property type="term" value="C:plasma membrane"/>
    <property type="evidence" value="ECO:0007669"/>
    <property type="project" value="UniProtKB-SubCell"/>
</dbReference>
<dbReference type="RefSeq" id="WP_058640952.1">
    <property type="nucleotide sequence ID" value="NZ_LDSL01000034.1"/>
</dbReference>
<keyword evidence="4 6" id="KW-1133">Transmembrane helix</keyword>
<feature type="transmembrane region" description="Helical" evidence="6">
    <location>
        <begin position="64"/>
        <end position="85"/>
    </location>
</feature>
<dbReference type="CDD" id="cd06580">
    <property type="entry name" value="TM_PBP1_transp_TpRbsC_like"/>
    <property type="match status" value="1"/>
</dbReference>
<keyword evidence="5 6" id="KW-0472">Membrane</keyword>
<feature type="transmembrane region" description="Helical" evidence="6">
    <location>
        <begin position="189"/>
        <end position="210"/>
    </location>
</feature>
<evidence type="ECO:0000256" key="6">
    <source>
        <dbReference type="SAM" id="Phobius"/>
    </source>
</evidence>
<evidence type="ECO:0000256" key="4">
    <source>
        <dbReference type="ARBA" id="ARBA00022989"/>
    </source>
</evidence>
<feature type="transmembrane region" description="Helical" evidence="6">
    <location>
        <begin position="37"/>
        <end position="58"/>
    </location>
</feature>
<name>A0A147H6C5_9BURK</name>
<dbReference type="Proteomes" id="UP000072741">
    <property type="component" value="Unassembled WGS sequence"/>
</dbReference>
<evidence type="ECO:0000256" key="2">
    <source>
        <dbReference type="ARBA" id="ARBA00022475"/>
    </source>
</evidence>
<evidence type="ECO:0000256" key="3">
    <source>
        <dbReference type="ARBA" id="ARBA00022692"/>
    </source>
</evidence>
<organism evidence="7 8">
    <name type="scientific">Pseudacidovorax intermedius</name>
    <dbReference type="NCBI Taxonomy" id="433924"/>
    <lineage>
        <taxon>Bacteria</taxon>
        <taxon>Pseudomonadati</taxon>
        <taxon>Pseudomonadota</taxon>
        <taxon>Betaproteobacteria</taxon>
        <taxon>Burkholderiales</taxon>
        <taxon>Comamonadaceae</taxon>
        <taxon>Pseudacidovorax</taxon>
    </lineage>
</organism>
<evidence type="ECO:0000313" key="8">
    <source>
        <dbReference type="Proteomes" id="UP000072741"/>
    </source>
</evidence>
<feature type="transmembrane region" description="Helical" evidence="6">
    <location>
        <begin position="92"/>
        <end position="113"/>
    </location>
</feature>
<feature type="transmembrane region" description="Helical" evidence="6">
    <location>
        <begin position="270"/>
        <end position="289"/>
    </location>
</feature>
<feature type="transmembrane region" description="Helical" evidence="6">
    <location>
        <begin position="12"/>
        <end position="30"/>
    </location>
</feature>
<reference evidence="7 8" key="1">
    <citation type="journal article" date="2016" name="Front. Microbiol.">
        <title>Genomic Resource of Rice Seed Associated Bacteria.</title>
        <authorList>
            <person name="Midha S."/>
            <person name="Bansal K."/>
            <person name="Sharma S."/>
            <person name="Kumar N."/>
            <person name="Patil P.P."/>
            <person name="Chaudhry V."/>
            <person name="Patil P.B."/>
        </authorList>
    </citation>
    <scope>NUCLEOTIDE SEQUENCE [LARGE SCALE GENOMIC DNA]</scope>
    <source>
        <strain evidence="7 8">NS331</strain>
    </source>
</reference>
<dbReference type="Pfam" id="PF02653">
    <property type="entry name" value="BPD_transp_2"/>
    <property type="match status" value="1"/>
</dbReference>
<dbReference type="PATRIC" id="fig|433924.3.peg.2911"/>
<dbReference type="PANTHER" id="PTHR43370:SF2">
    <property type="entry name" value="ABC TRANSPORTER PERMEASE PROTEIN"/>
    <property type="match status" value="1"/>
</dbReference>
<feature type="transmembrane region" description="Helical" evidence="6">
    <location>
        <begin position="216"/>
        <end position="236"/>
    </location>
</feature>
<dbReference type="InterPro" id="IPR001851">
    <property type="entry name" value="ABC_transp_permease"/>
</dbReference>
<comment type="caution">
    <text evidence="7">The sequence shown here is derived from an EMBL/GenBank/DDBJ whole genome shotgun (WGS) entry which is preliminary data.</text>
</comment>
<feature type="transmembrane region" description="Helical" evidence="6">
    <location>
        <begin position="145"/>
        <end position="162"/>
    </location>
</feature>
<accession>A0A147H6C5</accession>
<feature type="transmembrane region" description="Helical" evidence="6">
    <location>
        <begin position="243"/>
        <end position="264"/>
    </location>
</feature>
<keyword evidence="2" id="KW-1003">Cell membrane</keyword>
<comment type="subcellular location">
    <subcellularLocation>
        <location evidence="1">Cell membrane</location>
        <topology evidence="1">Multi-pass membrane protein</topology>
    </subcellularLocation>
</comment>
<dbReference type="AlphaFoldDB" id="A0A147H6C5"/>
<dbReference type="GO" id="GO:0022857">
    <property type="term" value="F:transmembrane transporter activity"/>
    <property type="evidence" value="ECO:0007669"/>
    <property type="project" value="InterPro"/>
</dbReference>